<keyword evidence="6" id="KW-1185">Reference proteome</keyword>
<evidence type="ECO:0000256" key="1">
    <source>
        <dbReference type="SAM" id="MobiDB-lite"/>
    </source>
</evidence>
<evidence type="ECO:0000313" key="4">
    <source>
        <dbReference type="EMBL" id="CAF4026387.1"/>
    </source>
</evidence>
<dbReference type="EMBL" id="CAJNOK010015090">
    <property type="protein sequence ID" value="CAF1218203.1"/>
    <property type="molecule type" value="Genomic_DNA"/>
</dbReference>
<feature type="compositionally biased region" description="Basic and acidic residues" evidence="1">
    <location>
        <begin position="424"/>
        <end position="439"/>
    </location>
</feature>
<dbReference type="Proteomes" id="UP000677228">
    <property type="component" value="Unassembled WGS sequence"/>
</dbReference>
<dbReference type="EMBL" id="CAJNOQ010011283">
    <property type="protein sequence ID" value="CAF1272810.1"/>
    <property type="molecule type" value="Genomic_DNA"/>
</dbReference>
<feature type="compositionally biased region" description="Low complexity" evidence="1">
    <location>
        <begin position="177"/>
        <end position="189"/>
    </location>
</feature>
<evidence type="ECO:0000313" key="2">
    <source>
        <dbReference type="EMBL" id="CAF1218203.1"/>
    </source>
</evidence>
<feature type="compositionally biased region" description="Basic and acidic residues" evidence="1">
    <location>
        <begin position="375"/>
        <end position="387"/>
    </location>
</feature>
<dbReference type="OrthoDB" id="10017909at2759"/>
<accession>A0A815BKI0</accession>
<feature type="region of interest" description="Disordered" evidence="1">
    <location>
        <begin position="177"/>
        <end position="228"/>
    </location>
</feature>
<dbReference type="Proteomes" id="UP000681722">
    <property type="component" value="Unassembled WGS sequence"/>
</dbReference>
<comment type="caution">
    <text evidence="3">The sequence shown here is derived from an EMBL/GenBank/DDBJ whole genome shotgun (WGS) entry which is preliminary data.</text>
</comment>
<reference evidence="3" key="1">
    <citation type="submission" date="2021-02" db="EMBL/GenBank/DDBJ databases">
        <authorList>
            <person name="Nowell W R."/>
        </authorList>
    </citation>
    <scope>NUCLEOTIDE SEQUENCE</scope>
</reference>
<dbReference type="AlphaFoldDB" id="A0A815BKI0"/>
<sequence>MTAIDYFQFQSSKTLSRSSNVTLPIFLSTINDVYKSQTQKARYEEDVSSIYYLPKRVKYYELAQNCTKQNTLVSLDPPKTTTVVTSSFLSKRNEISSEKFMFENKNDLHSSRLFDTLSKHVQIKPILVPNVVHHNNLTSWQKYWVAAHSSQTGKISTQIENTVEPIVQFVTLRDISNNQSRKSSSNSNDLSHEKTENNLTNSTKCSSINSSSSNQIPADSIRSSNSQHLTPQLLDSTETMSKSTAKTSESFNVPSATSEIINLQQSQIETRSSLNTQHYTLPLPSIKLEPIKPSKTRVRSKASKKRQVISTATSTITIDNKLSQTIIPNHSKKIIKTYHTLVDNKFSRQQRDQPKQLSFENLSWISSYPLKKSVVDSKSNRNTKNDRSSTTTKLKHSMPVVHLTPNTKPKVKQTAKKLTISQHGKQDWTEPYIGRRRDPPAPCASPSASARSTPIMFTVEQGS</sequence>
<dbReference type="Proteomes" id="UP000663829">
    <property type="component" value="Unassembled WGS sequence"/>
</dbReference>
<protein>
    <submittedName>
        <fullName evidence="3">Uncharacterized protein</fullName>
    </submittedName>
</protein>
<feature type="region of interest" description="Disordered" evidence="1">
    <location>
        <begin position="236"/>
        <end position="255"/>
    </location>
</feature>
<name>A0A815BKI0_9BILA</name>
<organism evidence="3 6">
    <name type="scientific">Didymodactylos carnosus</name>
    <dbReference type="NCBI Taxonomy" id="1234261"/>
    <lineage>
        <taxon>Eukaryota</taxon>
        <taxon>Metazoa</taxon>
        <taxon>Spiralia</taxon>
        <taxon>Gnathifera</taxon>
        <taxon>Rotifera</taxon>
        <taxon>Eurotatoria</taxon>
        <taxon>Bdelloidea</taxon>
        <taxon>Philodinida</taxon>
        <taxon>Philodinidae</taxon>
        <taxon>Didymodactylos</taxon>
    </lineage>
</organism>
<feature type="region of interest" description="Disordered" evidence="1">
    <location>
        <begin position="375"/>
        <end position="463"/>
    </location>
</feature>
<feature type="compositionally biased region" description="Low complexity" evidence="1">
    <location>
        <begin position="201"/>
        <end position="214"/>
    </location>
</feature>
<evidence type="ECO:0000313" key="6">
    <source>
        <dbReference type="Proteomes" id="UP000663829"/>
    </source>
</evidence>
<evidence type="ECO:0000313" key="3">
    <source>
        <dbReference type="EMBL" id="CAF1272810.1"/>
    </source>
</evidence>
<gene>
    <name evidence="3" type="ORF">GPM918_LOCUS27167</name>
    <name evidence="2" type="ORF">OVA965_LOCUS24785</name>
    <name evidence="5" type="ORF">SRO942_LOCUS27451</name>
    <name evidence="4" type="ORF">TMI583_LOCUS25502</name>
</gene>
<feature type="compositionally biased region" description="Polar residues" evidence="1">
    <location>
        <begin position="215"/>
        <end position="228"/>
    </location>
</feature>
<dbReference type="Proteomes" id="UP000682733">
    <property type="component" value="Unassembled WGS sequence"/>
</dbReference>
<evidence type="ECO:0000313" key="5">
    <source>
        <dbReference type="EMBL" id="CAF4062288.1"/>
    </source>
</evidence>
<proteinExistence type="predicted"/>
<dbReference type="EMBL" id="CAJOBC010024223">
    <property type="protein sequence ID" value="CAF4062288.1"/>
    <property type="molecule type" value="Genomic_DNA"/>
</dbReference>
<dbReference type="EMBL" id="CAJOBA010036622">
    <property type="protein sequence ID" value="CAF4026387.1"/>
    <property type="molecule type" value="Genomic_DNA"/>
</dbReference>